<comment type="caution">
    <text evidence="1">The sequence shown here is derived from an EMBL/GenBank/DDBJ whole genome shotgun (WGS) entry which is preliminary data.</text>
</comment>
<name>A0A8X7YL86_POPTO</name>
<organism evidence="1 2">
    <name type="scientific">Populus tomentosa</name>
    <name type="common">Chinese white poplar</name>
    <dbReference type="NCBI Taxonomy" id="118781"/>
    <lineage>
        <taxon>Eukaryota</taxon>
        <taxon>Viridiplantae</taxon>
        <taxon>Streptophyta</taxon>
        <taxon>Embryophyta</taxon>
        <taxon>Tracheophyta</taxon>
        <taxon>Spermatophyta</taxon>
        <taxon>Magnoliopsida</taxon>
        <taxon>eudicotyledons</taxon>
        <taxon>Gunneridae</taxon>
        <taxon>Pentapetalae</taxon>
        <taxon>rosids</taxon>
        <taxon>fabids</taxon>
        <taxon>Malpighiales</taxon>
        <taxon>Salicaceae</taxon>
        <taxon>Saliceae</taxon>
        <taxon>Populus</taxon>
    </lineage>
</organism>
<protein>
    <submittedName>
        <fullName evidence="1">Uncharacterized protein</fullName>
    </submittedName>
</protein>
<dbReference type="EMBL" id="JAAWWB010000022">
    <property type="protein sequence ID" value="KAG6754903.1"/>
    <property type="molecule type" value="Genomic_DNA"/>
</dbReference>
<keyword evidence="2" id="KW-1185">Reference proteome</keyword>
<proteinExistence type="predicted"/>
<dbReference type="AlphaFoldDB" id="A0A8X7YL86"/>
<sequence>MMLSTRELPLIIFCKLGDEQWTKLDYRDELRREKMHYEYELLSFFKLPSEIASLIAKNIISMPPADCFDQKLLLTNGAWFLMKWKPILPRNGSCSLRKMTFARSSIQGSVRNISCTYPSHYQDVLFATLTC</sequence>
<evidence type="ECO:0000313" key="1">
    <source>
        <dbReference type="EMBL" id="KAG6754903.1"/>
    </source>
</evidence>
<gene>
    <name evidence="1" type="ORF">POTOM_040706</name>
</gene>
<accession>A0A8X7YL86</accession>
<reference evidence="1" key="1">
    <citation type="journal article" date="2020" name="bioRxiv">
        <title>Hybrid origin of Populus tomentosa Carr. identified through genome sequencing and phylogenomic analysis.</title>
        <authorList>
            <person name="An X."/>
            <person name="Gao K."/>
            <person name="Chen Z."/>
            <person name="Li J."/>
            <person name="Yang X."/>
            <person name="Yang X."/>
            <person name="Zhou J."/>
            <person name="Guo T."/>
            <person name="Zhao T."/>
            <person name="Huang S."/>
            <person name="Miao D."/>
            <person name="Khan W.U."/>
            <person name="Rao P."/>
            <person name="Ye M."/>
            <person name="Lei B."/>
            <person name="Liao W."/>
            <person name="Wang J."/>
            <person name="Ji L."/>
            <person name="Li Y."/>
            <person name="Guo B."/>
            <person name="Mustafa N.S."/>
            <person name="Li S."/>
            <person name="Yun Q."/>
            <person name="Keller S.R."/>
            <person name="Mao J."/>
            <person name="Zhang R."/>
            <person name="Strauss S.H."/>
        </authorList>
    </citation>
    <scope>NUCLEOTIDE SEQUENCE</scope>
    <source>
        <strain evidence="1">GM15</strain>
        <tissue evidence="1">Leaf</tissue>
    </source>
</reference>
<evidence type="ECO:0000313" key="2">
    <source>
        <dbReference type="Proteomes" id="UP000886885"/>
    </source>
</evidence>
<dbReference type="Proteomes" id="UP000886885">
    <property type="component" value="Chromosome 11D"/>
</dbReference>